<dbReference type="InterPro" id="IPR036155">
    <property type="entry name" value="Crypto/Photolyase_N_sf"/>
</dbReference>
<sequence length="694" mass="78835">MAALFTFPHFPSLSFSSNALRFSPSRRHSSLLVRAQIAPIEGAKEKKRGLAVLWFKHDLRINDHPGLVAASNHPALVPLYIFDHRLICRFSEEKLEILLLALEDLRNSLRSQGSNLLVRLGNAEYVLQKLVREVKATHIYAEEEVEYDLRKLIGTAKETLETLTFAEESPKIVMWQTPFYDMKSLMDLPALHTDFKKLQFTVTSPIPPSPLPGANIELDWGPIPTFDDLKEFMNKNPSSQKESWTSIKEKSAEIMLMEELYKTRESNQKHFQSVQKKRLDNSVFVTLEGSSVGGGTETVLNALAAYLRYLEGTARDDWQEVHERVHNAESREGASFVKLFGPALSLGIISRRRVHHEAIKYKKEQNAGFLSPFGYSTISTAAAIDAVCSMEWYWLMALKSQISNESSYPIRIWRWSGYLIQYTVVGHEGPAILLVHGFGAFLEHYRDNMSNIAEGRNRVWAITILGFGKSEKPNIVYTELMWAELLRDFIIEVVGEPVHLVGNSIGGYFVSILACFWPSLARSVVLINSSGNIVPGSSFVPSIKDRQTSGAAWLGSRLLVFYLRSRIKDIVKNCYPTKTERADDWLIYEMLRASHDPGVLVVLESIFSFDLSMPLNYLLKEFDDKVLVIQGMKDPISDSNFKLTLIREHCARFLIKELDAGHCPHDELPKEVNCFIREWIITVESRIVAGNIHR</sequence>
<evidence type="ECO:0000313" key="2">
    <source>
        <dbReference type="EMBL" id="KAF3433124.1"/>
    </source>
</evidence>
<dbReference type="Gene3D" id="3.40.50.1820">
    <property type="entry name" value="alpha/beta hydrolase"/>
    <property type="match status" value="1"/>
</dbReference>
<dbReference type="Gene3D" id="3.40.50.620">
    <property type="entry name" value="HUPs"/>
    <property type="match status" value="1"/>
</dbReference>
<accession>A0A8K0DRV0</accession>
<name>A0A8K0DRV0_9ROSA</name>
<dbReference type="InterPro" id="IPR029058">
    <property type="entry name" value="AB_hydrolase_fold"/>
</dbReference>
<comment type="caution">
    <text evidence="2">The sequence shown here is derived from an EMBL/GenBank/DDBJ whole genome shotgun (WGS) entry which is preliminary data.</text>
</comment>
<dbReference type="InterPro" id="IPR014729">
    <property type="entry name" value="Rossmann-like_a/b/a_fold"/>
</dbReference>
<dbReference type="OrthoDB" id="408373at2759"/>
<dbReference type="Pfam" id="PF00875">
    <property type="entry name" value="DNA_photolyase"/>
    <property type="match status" value="1"/>
</dbReference>
<feature type="domain" description="Photolyase/cryptochrome alpha/beta" evidence="1">
    <location>
        <begin position="49"/>
        <end position="180"/>
    </location>
</feature>
<protein>
    <recommendedName>
        <fullName evidence="1">Photolyase/cryptochrome alpha/beta domain-containing protein</fullName>
    </recommendedName>
</protein>
<dbReference type="Pfam" id="PF12697">
    <property type="entry name" value="Abhydrolase_6"/>
    <property type="match status" value="1"/>
</dbReference>
<dbReference type="AlphaFoldDB" id="A0A8K0DRV0"/>
<gene>
    <name evidence="2" type="ORF">FNV43_RR24226</name>
</gene>
<keyword evidence="3" id="KW-1185">Reference proteome</keyword>
<dbReference type="PROSITE" id="PS51645">
    <property type="entry name" value="PHR_CRY_ALPHA_BETA"/>
    <property type="match status" value="1"/>
</dbReference>
<dbReference type="EMBL" id="VOIH02000011">
    <property type="protein sequence ID" value="KAF3433124.1"/>
    <property type="molecule type" value="Genomic_DNA"/>
</dbReference>
<dbReference type="PANTHER" id="PTHR47832">
    <property type="entry name" value="DNA PHOTOLYASE"/>
    <property type="match status" value="1"/>
</dbReference>
<dbReference type="InterPro" id="IPR006050">
    <property type="entry name" value="DNA_photolyase_N"/>
</dbReference>
<reference evidence="2" key="1">
    <citation type="submission" date="2020-03" db="EMBL/GenBank/DDBJ databases">
        <title>A high-quality chromosome-level genome assembly of a woody plant with both climbing and erect habits, Rhamnella rubrinervis.</title>
        <authorList>
            <person name="Lu Z."/>
            <person name="Yang Y."/>
            <person name="Zhu X."/>
            <person name="Sun Y."/>
        </authorList>
    </citation>
    <scope>NUCLEOTIDE SEQUENCE</scope>
    <source>
        <strain evidence="2">BYM</strain>
        <tissue evidence="2">Leaf</tissue>
    </source>
</reference>
<dbReference type="Proteomes" id="UP000796880">
    <property type="component" value="Unassembled WGS sequence"/>
</dbReference>
<dbReference type="SUPFAM" id="SSF53474">
    <property type="entry name" value="alpha/beta-Hydrolases"/>
    <property type="match status" value="1"/>
</dbReference>
<evidence type="ECO:0000313" key="3">
    <source>
        <dbReference type="Proteomes" id="UP000796880"/>
    </source>
</evidence>
<organism evidence="2 3">
    <name type="scientific">Rhamnella rubrinervis</name>
    <dbReference type="NCBI Taxonomy" id="2594499"/>
    <lineage>
        <taxon>Eukaryota</taxon>
        <taxon>Viridiplantae</taxon>
        <taxon>Streptophyta</taxon>
        <taxon>Embryophyta</taxon>
        <taxon>Tracheophyta</taxon>
        <taxon>Spermatophyta</taxon>
        <taxon>Magnoliopsida</taxon>
        <taxon>eudicotyledons</taxon>
        <taxon>Gunneridae</taxon>
        <taxon>Pentapetalae</taxon>
        <taxon>rosids</taxon>
        <taxon>fabids</taxon>
        <taxon>Rosales</taxon>
        <taxon>Rhamnaceae</taxon>
        <taxon>rhamnoid group</taxon>
        <taxon>Rhamneae</taxon>
        <taxon>Rhamnella</taxon>
    </lineage>
</organism>
<proteinExistence type="predicted"/>
<dbReference type="InterPro" id="IPR000073">
    <property type="entry name" value="AB_hydrolase_1"/>
</dbReference>
<dbReference type="PANTHER" id="PTHR47832:SF1">
    <property type="entry name" value="DNA PHOTOLYASE"/>
    <property type="match status" value="1"/>
</dbReference>
<evidence type="ECO:0000259" key="1">
    <source>
        <dbReference type="PROSITE" id="PS51645"/>
    </source>
</evidence>
<dbReference type="SUPFAM" id="SSF52425">
    <property type="entry name" value="Cryptochrome/photolyase, N-terminal domain"/>
    <property type="match status" value="1"/>
</dbReference>